<evidence type="ECO:0000313" key="2">
    <source>
        <dbReference type="EMBL" id="OGG62663.1"/>
    </source>
</evidence>
<reference evidence="2 3" key="1">
    <citation type="journal article" date="2016" name="Nat. Commun.">
        <title>Thousands of microbial genomes shed light on interconnected biogeochemical processes in an aquifer system.</title>
        <authorList>
            <person name="Anantharaman K."/>
            <person name="Brown C.T."/>
            <person name="Hug L.A."/>
            <person name="Sharon I."/>
            <person name="Castelle C.J."/>
            <person name="Probst A.J."/>
            <person name="Thomas B.C."/>
            <person name="Singh A."/>
            <person name="Wilkins M.J."/>
            <person name="Karaoz U."/>
            <person name="Brodie E.L."/>
            <person name="Williams K.H."/>
            <person name="Hubbard S.S."/>
            <person name="Banfield J.F."/>
        </authorList>
    </citation>
    <scope>NUCLEOTIDE SEQUENCE [LARGE SCALE GENOMIC DNA]</scope>
</reference>
<comment type="caution">
    <text evidence="2">The sequence shown here is derived from an EMBL/GenBank/DDBJ whole genome shotgun (WGS) entry which is preliminary data.</text>
</comment>
<dbReference type="EMBL" id="MFLI01000005">
    <property type="protein sequence ID" value="OGG62663.1"/>
    <property type="molecule type" value="Genomic_DNA"/>
</dbReference>
<evidence type="ECO:0000256" key="1">
    <source>
        <dbReference type="SAM" id="MobiDB-lite"/>
    </source>
</evidence>
<protein>
    <submittedName>
        <fullName evidence="2">Uncharacterized protein</fullName>
    </submittedName>
</protein>
<feature type="compositionally biased region" description="Basic and acidic residues" evidence="1">
    <location>
        <begin position="42"/>
        <end position="72"/>
    </location>
</feature>
<gene>
    <name evidence="2" type="ORF">A3C19_02795</name>
</gene>
<sequence length="72" mass="8126">MDKNMQPDLQAALEKAAVSRKAFVEKHPKFLKENKPPASKPTELEKMFGKEGAARMRSDAERNARQDGDLNK</sequence>
<organism evidence="2 3">
    <name type="scientific">Candidatus Kaiserbacteria bacterium RIFCSPHIGHO2_02_FULL_54_22</name>
    <dbReference type="NCBI Taxonomy" id="1798495"/>
    <lineage>
        <taxon>Bacteria</taxon>
        <taxon>Candidatus Kaiseribacteriota</taxon>
    </lineage>
</organism>
<dbReference type="Proteomes" id="UP000178532">
    <property type="component" value="Unassembled WGS sequence"/>
</dbReference>
<dbReference type="AlphaFoldDB" id="A0A1F6DMR6"/>
<feature type="region of interest" description="Disordered" evidence="1">
    <location>
        <begin position="27"/>
        <end position="72"/>
    </location>
</feature>
<name>A0A1F6DMR6_9BACT</name>
<proteinExistence type="predicted"/>
<accession>A0A1F6DMR6</accession>
<evidence type="ECO:0000313" key="3">
    <source>
        <dbReference type="Proteomes" id="UP000178532"/>
    </source>
</evidence>